<evidence type="ECO:0000256" key="3">
    <source>
        <dbReference type="ARBA" id="ARBA00022741"/>
    </source>
</evidence>
<evidence type="ECO:0000256" key="8">
    <source>
        <dbReference type="PIRSR" id="PIRSR630616-3"/>
    </source>
</evidence>
<accession>A0A7S0XHK5</accession>
<dbReference type="SUPFAM" id="SSF56112">
    <property type="entry name" value="Protein kinase-like (PK-like)"/>
    <property type="match status" value="1"/>
</dbReference>
<evidence type="ECO:0000256" key="5">
    <source>
        <dbReference type="ARBA" id="ARBA00022840"/>
    </source>
</evidence>
<feature type="cross-link" description="Glycyl lysine isopeptide (Lys-Gly) (interchain with G-Cter in SUMO2)" evidence="8">
    <location>
        <position position="9"/>
    </location>
</feature>
<protein>
    <recommendedName>
        <fullName evidence="10">Protein kinase domain-containing protein</fullName>
    </recommendedName>
</protein>
<dbReference type="Pfam" id="PF00069">
    <property type="entry name" value="Pkinase"/>
    <property type="match status" value="1"/>
</dbReference>
<dbReference type="SMART" id="SM00220">
    <property type="entry name" value="S_TKc"/>
    <property type="match status" value="1"/>
</dbReference>
<gene>
    <name evidence="11" type="ORF">EMAD1354_LOCUS459</name>
</gene>
<evidence type="ECO:0000256" key="2">
    <source>
        <dbReference type="ARBA" id="ARBA00022679"/>
    </source>
</evidence>
<reference evidence="11" key="1">
    <citation type="submission" date="2021-01" db="EMBL/GenBank/DDBJ databases">
        <authorList>
            <person name="Corre E."/>
            <person name="Pelletier E."/>
            <person name="Niang G."/>
            <person name="Scheremetjew M."/>
            <person name="Finn R."/>
            <person name="Kale V."/>
            <person name="Holt S."/>
            <person name="Cochrane G."/>
            <person name="Meng A."/>
            <person name="Brown T."/>
            <person name="Cohen L."/>
        </authorList>
    </citation>
    <scope>NUCLEOTIDE SEQUENCE</scope>
    <source>
        <strain evidence="11">CCMP3276</strain>
    </source>
</reference>
<evidence type="ECO:0000313" key="11">
    <source>
        <dbReference type="EMBL" id="CAD8724382.1"/>
    </source>
</evidence>
<dbReference type="GO" id="GO:0004674">
    <property type="term" value="F:protein serine/threonine kinase activity"/>
    <property type="evidence" value="ECO:0007669"/>
    <property type="project" value="UniProtKB-KW"/>
</dbReference>
<feature type="binding site" evidence="7">
    <location>
        <begin position="11"/>
        <end position="12"/>
    </location>
    <ligand>
        <name>ATP</name>
        <dbReference type="ChEBI" id="CHEBI:30616"/>
    </ligand>
</feature>
<keyword evidence="3 7" id="KW-0547">Nucleotide-binding</keyword>
<dbReference type="GO" id="GO:0005524">
    <property type="term" value="F:ATP binding"/>
    <property type="evidence" value="ECO:0007669"/>
    <property type="project" value="UniProtKB-KW"/>
</dbReference>
<sequence>MNVIHGDIKAENILLTAGPDSNVGALVAKIADFGLSSKLESSAQKENGVGRKIGRGTAEYMSPELSGECGERRLGVDVWACGVLLYVLLSGQYPFHGSTPDETRKHVVDGRVVFPSATFAHVSSQAIELVRKLLTRDPVQRPSAQEALNDPWFESNGIRSSSSISASGASPRSATNALTRGLNILHHRR</sequence>
<dbReference type="InterPro" id="IPR000719">
    <property type="entry name" value="Prot_kinase_dom"/>
</dbReference>
<keyword evidence="2" id="KW-0808">Transferase</keyword>
<dbReference type="PANTHER" id="PTHR24350">
    <property type="entry name" value="SERINE/THREONINE-PROTEIN KINASE IAL-RELATED"/>
    <property type="match status" value="1"/>
</dbReference>
<keyword evidence="1" id="KW-0723">Serine/threonine-protein kinase</keyword>
<keyword evidence="4" id="KW-0418">Kinase</keyword>
<evidence type="ECO:0000256" key="9">
    <source>
        <dbReference type="SAM" id="MobiDB-lite"/>
    </source>
</evidence>
<dbReference type="InterPro" id="IPR008271">
    <property type="entry name" value="Ser/Thr_kinase_AS"/>
</dbReference>
<evidence type="ECO:0000259" key="10">
    <source>
        <dbReference type="PROSITE" id="PS50011"/>
    </source>
</evidence>
<feature type="region of interest" description="Disordered" evidence="9">
    <location>
        <begin position="161"/>
        <end position="181"/>
    </location>
</feature>
<organism evidence="11">
    <name type="scientific">Erythrolobus madagascarensis</name>
    <dbReference type="NCBI Taxonomy" id="708628"/>
    <lineage>
        <taxon>Eukaryota</taxon>
        <taxon>Rhodophyta</taxon>
        <taxon>Bangiophyceae</taxon>
        <taxon>Porphyridiales</taxon>
        <taxon>Porphyridiaceae</taxon>
        <taxon>Erythrolobus</taxon>
    </lineage>
</organism>
<keyword evidence="5 7" id="KW-0067">ATP-binding</keyword>
<dbReference type="PROSITE" id="PS00108">
    <property type="entry name" value="PROTEIN_KINASE_ST"/>
    <property type="match status" value="1"/>
</dbReference>
<feature type="domain" description="Protein kinase" evidence="10">
    <location>
        <begin position="1"/>
        <end position="153"/>
    </location>
</feature>
<evidence type="ECO:0000256" key="7">
    <source>
        <dbReference type="PIRSR" id="PIRSR630616-2"/>
    </source>
</evidence>
<name>A0A7S0XHK5_9RHOD</name>
<evidence type="ECO:0000256" key="4">
    <source>
        <dbReference type="ARBA" id="ARBA00022777"/>
    </source>
</evidence>
<feature type="active site" description="Proton acceptor" evidence="6">
    <location>
        <position position="7"/>
    </location>
</feature>
<dbReference type="EMBL" id="HBFE01000668">
    <property type="protein sequence ID" value="CAD8724382.1"/>
    <property type="molecule type" value="Transcribed_RNA"/>
</dbReference>
<proteinExistence type="predicted"/>
<feature type="compositionally biased region" description="Low complexity" evidence="9">
    <location>
        <begin position="161"/>
        <end position="173"/>
    </location>
</feature>
<dbReference type="Gene3D" id="1.10.510.10">
    <property type="entry name" value="Transferase(Phosphotransferase) domain 1"/>
    <property type="match status" value="1"/>
</dbReference>
<feature type="binding site" evidence="7">
    <location>
        <position position="32"/>
    </location>
    <ligand>
        <name>ATP</name>
        <dbReference type="ChEBI" id="CHEBI:30616"/>
    </ligand>
</feature>
<evidence type="ECO:0000256" key="6">
    <source>
        <dbReference type="PIRSR" id="PIRSR630616-1"/>
    </source>
</evidence>
<dbReference type="InterPro" id="IPR030616">
    <property type="entry name" value="Aur-like"/>
</dbReference>
<dbReference type="AlphaFoldDB" id="A0A7S0XHK5"/>
<dbReference type="PROSITE" id="PS50011">
    <property type="entry name" value="PROTEIN_KINASE_DOM"/>
    <property type="match status" value="1"/>
</dbReference>
<dbReference type="InterPro" id="IPR011009">
    <property type="entry name" value="Kinase-like_dom_sf"/>
</dbReference>
<evidence type="ECO:0000256" key="1">
    <source>
        <dbReference type="ARBA" id="ARBA00022527"/>
    </source>
</evidence>